<feature type="compositionally biased region" description="Low complexity" evidence="4">
    <location>
        <begin position="1"/>
        <end position="41"/>
    </location>
</feature>
<evidence type="ECO:0000313" key="7">
    <source>
        <dbReference type="Proteomes" id="UP000011761"/>
    </source>
</evidence>
<dbReference type="OMA" id="CVILRYF"/>
<dbReference type="InterPro" id="IPR036291">
    <property type="entry name" value="NAD(P)-bd_dom_sf"/>
</dbReference>
<organism evidence="6 7">
    <name type="scientific">Baudoinia panamericana (strain UAMH 10762)</name>
    <name type="common">Angels' share fungus</name>
    <name type="synonym">Baudoinia compniacensis (strain UAMH 10762)</name>
    <dbReference type="NCBI Taxonomy" id="717646"/>
    <lineage>
        <taxon>Eukaryota</taxon>
        <taxon>Fungi</taxon>
        <taxon>Dikarya</taxon>
        <taxon>Ascomycota</taxon>
        <taxon>Pezizomycotina</taxon>
        <taxon>Dothideomycetes</taxon>
        <taxon>Dothideomycetidae</taxon>
        <taxon>Mycosphaerellales</taxon>
        <taxon>Teratosphaeriaceae</taxon>
        <taxon>Baudoinia</taxon>
    </lineage>
</organism>
<name>M2LJG8_BAUPA</name>
<dbReference type="SUPFAM" id="SSF51735">
    <property type="entry name" value="NAD(P)-binding Rossmann-fold domains"/>
    <property type="match status" value="1"/>
</dbReference>
<gene>
    <name evidence="6" type="ORF">BAUCODRAFT_111219</name>
</gene>
<proteinExistence type="predicted"/>
<evidence type="ECO:0000256" key="2">
    <source>
        <dbReference type="ARBA" id="ARBA00023027"/>
    </source>
</evidence>
<keyword evidence="7" id="KW-1185">Reference proteome</keyword>
<dbReference type="eggNOG" id="KOG1371">
    <property type="taxonomic scope" value="Eukaryota"/>
</dbReference>
<dbReference type="HOGENOM" id="CLU_007383_1_10_1"/>
<keyword evidence="2" id="KW-0520">NAD</keyword>
<accession>M2LJG8</accession>
<evidence type="ECO:0000259" key="5">
    <source>
        <dbReference type="Pfam" id="PF01370"/>
    </source>
</evidence>
<sequence length="450" mass="48805">MRRSYSSSISSSSRSPSLSPVSRSLSPVSRSLSPVSSCSSVSERDLDNDLLSLSTSSLRESNDTKDYILVIGGLGFIGSHTTLELLKDGQNVVVVDNMSNSFESAFNNIHRLARKHWASRGAACPDFKLHKVDYRSPIMRTVLGGYAIQDPALSTTRLSHITGVIHFAAYKSVEESTQRPLDYYLNNVAGMIELLILLGDFGIKNFVFSSSATVYGSVLSEDGEPVEEEQLVHHPTQRVDSNGQATSLTPGIKGLTSPYGRTKYFSEAILADVALADPSWRITALRYFNPVGCEPSGLLAEDPRQKPTNLFPVVCQVLSGERPALDIFGTDWDTRDGTAVRDYIHVVDLARGHLAALAAAGGRPSELAFRAYNLGTGSGSTVAEVVSCMEKAACRSIPVRRTGRRTGDVGFCVAATDRAMRELNWKTQLSLDDCAADTWRCLRLSGKVAA</sequence>
<protein>
    <recommendedName>
        <fullName evidence="5">NAD-dependent epimerase/dehydratase domain-containing protein</fullName>
    </recommendedName>
</protein>
<reference evidence="6 7" key="1">
    <citation type="journal article" date="2012" name="PLoS Pathog.">
        <title>Diverse lifestyles and strategies of plant pathogenesis encoded in the genomes of eighteen Dothideomycetes fungi.</title>
        <authorList>
            <person name="Ohm R.A."/>
            <person name="Feau N."/>
            <person name="Henrissat B."/>
            <person name="Schoch C.L."/>
            <person name="Horwitz B.A."/>
            <person name="Barry K.W."/>
            <person name="Condon B.J."/>
            <person name="Copeland A.C."/>
            <person name="Dhillon B."/>
            <person name="Glaser F."/>
            <person name="Hesse C.N."/>
            <person name="Kosti I."/>
            <person name="LaButti K."/>
            <person name="Lindquist E.A."/>
            <person name="Lucas S."/>
            <person name="Salamov A.A."/>
            <person name="Bradshaw R.E."/>
            <person name="Ciuffetti L."/>
            <person name="Hamelin R.C."/>
            <person name="Kema G.H.J."/>
            <person name="Lawrence C."/>
            <person name="Scott J.A."/>
            <person name="Spatafora J.W."/>
            <person name="Turgeon B.G."/>
            <person name="de Wit P.J.G.M."/>
            <person name="Zhong S."/>
            <person name="Goodwin S.B."/>
            <person name="Grigoriev I.V."/>
        </authorList>
    </citation>
    <scope>NUCLEOTIDE SEQUENCE [LARGE SCALE GENOMIC DNA]</scope>
    <source>
        <strain evidence="6 7">UAMH 10762</strain>
    </source>
</reference>
<evidence type="ECO:0000256" key="3">
    <source>
        <dbReference type="ARBA" id="ARBA00023235"/>
    </source>
</evidence>
<dbReference type="FunFam" id="3.40.50.720:FF:000418">
    <property type="entry name" value="UDP-glucose 4-epimerase 5"/>
    <property type="match status" value="1"/>
</dbReference>
<comment type="cofactor">
    <cofactor evidence="1">
        <name>NAD(+)</name>
        <dbReference type="ChEBI" id="CHEBI:57540"/>
    </cofactor>
</comment>
<dbReference type="GO" id="GO:0003978">
    <property type="term" value="F:UDP-glucose 4-epimerase activity"/>
    <property type="evidence" value="ECO:0007669"/>
    <property type="project" value="InterPro"/>
</dbReference>
<dbReference type="PANTHER" id="PTHR43725:SF3">
    <property type="entry name" value="UDP-GLUCOSE 4-EPIMERASE (EUROFUNG)"/>
    <property type="match status" value="1"/>
</dbReference>
<dbReference type="InterPro" id="IPR001509">
    <property type="entry name" value="Epimerase_deHydtase"/>
</dbReference>
<dbReference type="OrthoDB" id="9402762at2759"/>
<evidence type="ECO:0000313" key="6">
    <source>
        <dbReference type="EMBL" id="EMC94382.1"/>
    </source>
</evidence>
<dbReference type="InterPro" id="IPR005886">
    <property type="entry name" value="UDP_G4E"/>
</dbReference>
<feature type="domain" description="NAD-dependent epimerase/dehydratase" evidence="5">
    <location>
        <begin position="68"/>
        <end position="375"/>
    </location>
</feature>
<dbReference type="EMBL" id="KB445558">
    <property type="protein sequence ID" value="EMC94382.1"/>
    <property type="molecule type" value="Genomic_DNA"/>
</dbReference>
<evidence type="ECO:0000256" key="1">
    <source>
        <dbReference type="ARBA" id="ARBA00001911"/>
    </source>
</evidence>
<keyword evidence="3" id="KW-0413">Isomerase</keyword>
<dbReference type="GeneID" id="19107188"/>
<dbReference type="GO" id="GO:0006012">
    <property type="term" value="P:galactose metabolic process"/>
    <property type="evidence" value="ECO:0007669"/>
    <property type="project" value="InterPro"/>
</dbReference>
<dbReference type="Gene3D" id="3.90.25.10">
    <property type="entry name" value="UDP-galactose 4-epimerase, domain 1"/>
    <property type="match status" value="1"/>
</dbReference>
<dbReference type="RefSeq" id="XP_007678280.1">
    <property type="nucleotide sequence ID" value="XM_007680090.1"/>
</dbReference>
<dbReference type="STRING" id="717646.M2LJG8"/>
<dbReference type="AlphaFoldDB" id="M2LJG8"/>
<dbReference type="Gene3D" id="3.40.50.720">
    <property type="entry name" value="NAD(P)-binding Rossmann-like Domain"/>
    <property type="match status" value="1"/>
</dbReference>
<dbReference type="Proteomes" id="UP000011761">
    <property type="component" value="Unassembled WGS sequence"/>
</dbReference>
<feature type="region of interest" description="Disordered" evidence="4">
    <location>
        <begin position="1"/>
        <end position="42"/>
    </location>
</feature>
<evidence type="ECO:0000256" key="4">
    <source>
        <dbReference type="SAM" id="MobiDB-lite"/>
    </source>
</evidence>
<dbReference type="NCBIfam" id="TIGR01179">
    <property type="entry name" value="galE"/>
    <property type="match status" value="1"/>
</dbReference>
<dbReference type="KEGG" id="bcom:BAUCODRAFT_111219"/>
<dbReference type="PANTHER" id="PTHR43725">
    <property type="entry name" value="UDP-GLUCOSE 4-EPIMERASE"/>
    <property type="match status" value="1"/>
</dbReference>
<dbReference type="Pfam" id="PF01370">
    <property type="entry name" value="Epimerase"/>
    <property type="match status" value="1"/>
</dbReference>
<dbReference type="GO" id="GO:0005829">
    <property type="term" value="C:cytosol"/>
    <property type="evidence" value="ECO:0007669"/>
    <property type="project" value="TreeGrafter"/>
</dbReference>